<protein>
    <recommendedName>
        <fullName evidence="3">Peptidase S1 domain-containing protein</fullName>
    </recommendedName>
</protein>
<dbReference type="AlphaFoldDB" id="A0A1L9B865"/>
<dbReference type="RefSeq" id="WP_071900948.1">
    <property type="nucleotide sequence ID" value="NZ_MPIN01000006.1"/>
</dbReference>
<evidence type="ECO:0000313" key="2">
    <source>
        <dbReference type="Proteomes" id="UP000182229"/>
    </source>
</evidence>
<dbReference type="Gene3D" id="2.40.10.10">
    <property type="entry name" value="Trypsin-like serine proteases"/>
    <property type="match status" value="1"/>
</dbReference>
<proteinExistence type="predicted"/>
<comment type="caution">
    <text evidence="1">The sequence shown here is derived from an EMBL/GenBank/DDBJ whole genome shotgun (WGS) entry which is preliminary data.</text>
</comment>
<dbReference type="Proteomes" id="UP000182229">
    <property type="component" value="Unassembled WGS sequence"/>
</dbReference>
<dbReference type="InterPro" id="IPR043504">
    <property type="entry name" value="Peptidase_S1_PA_chymotrypsin"/>
</dbReference>
<reference evidence="1 2" key="2">
    <citation type="submission" date="2016-12" db="EMBL/GenBank/DDBJ databases">
        <title>Draft Genome Sequence of Cystobacter ferrugineus Strain Cbfe23.</title>
        <authorList>
            <person name="Akbar S."/>
            <person name="Dowd S.E."/>
            <person name="Stevens D.C."/>
        </authorList>
    </citation>
    <scope>NUCLEOTIDE SEQUENCE [LARGE SCALE GENOMIC DNA]</scope>
    <source>
        <strain evidence="1 2">Cbfe23</strain>
    </source>
</reference>
<dbReference type="OrthoDB" id="5519455at2"/>
<name>A0A1L9B865_9BACT</name>
<dbReference type="SUPFAM" id="SSF50494">
    <property type="entry name" value="Trypsin-like serine proteases"/>
    <property type="match status" value="1"/>
</dbReference>
<accession>A0A1L9B865</accession>
<reference evidence="2" key="1">
    <citation type="submission" date="2016-11" db="EMBL/GenBank/DDBJ databases">
        <authorList>
            <person name="Shukria A."/>
            <person name="Stevens D.C."/>
        </authorList>
    </citation>
    <scope>NUCLEOTIDE SEQUENCE [LARGE SCALE GENOMIC DNA]</scope>
    <source>
        <strain evidence="2">Cbfe23</strain>
    </source>
</reference>
<sequence>MRRNGKLGFFTNTHCANVDTVHSQGGSRIGVTTEDPAFWSNASVVYNGATYSCGSHACRFSDAAYSEYIDAVQSEVKLGYIYRTEQENAYTGGAPTGIGPLKIDEAQPFFRIVGKAYQVAVGETIHKIGQRTGWTSGPVTSTCVTTTNGNTRLFCQMDGGGAGYDGDSGSPVFRRVPGSDSDVDLVAIYWESYMSPIGSIEQDFGPLEVAAEPASAAPYTP</sequence>
<organism evidence="1 2">
    <name type="scientific">Cystobacter ferrugineus</name>
    <dbReference type="NCBI Taxonomy" id="83449"/>
    <lineage>
        <taxon>Bacteria</taxon>
        <taxon>Pseudomonadati</taxon>
        <taxon>Myxococcota</taxon>
        <taxon>Myxococcia</taxon>
        <taxon>Myxococcales</taxon>
        <taxon>Cystobacterineae</taxon>
        <taxon>Archangiaceae</taxon>
        <taxon>Cystobacter</taxon>
    </lineage>
</organism>
<keyword evidence="2" id="KW-1185">Reference proteome</keyword>
<evidence type="ECO:0008006" key="3">
    <source>
        <dbReference type="Google" id="ProtNLM"/>
    </source>
</evidence>
<dbReference type="InterPro" id="IPR009003">
    <property type="entry name" value="Peptidase_S1_PA"/>
</dbReference>
<gene>
    <name evidence="1" type="ORF">BON30_25345</name>
</gene>
<evidence type="ECO:0000313" key="1">
    <source>
        <dbReference type="EMBL" id="OJH38445.1"/>
    </source>
</evidence>
<dbReference type="EMBL" id="MPIN01000006">
    <property type="protein sequence ID" value="OJH38445.1"/>
    <property type="molecule type" value="Genomic_DNA"/>
</dbReference>